<evidence type="ECO:0000313" key="2">
    <source>
        <dbReference type="EMBL" id="QFZ87493.1"/>
    </source>
</evidence>
<organism evidence="2 3">
    <name type="scientific">Variovorax paradoxus</name>
    <dbReference type="NCBI Taxonomy" id="34073"/>
    <lineage>
        <taxon>Bacteria</taxon>
        <taxon>Pseudomonadati</taxon>
        <taxon>Pseudomonadota</taxon>
        <taxon>Betaproteobacteria</taxon>
        <taxon>Burkholderiales</taxon>
        <taxon>Comamonadaceae</taxon>
        <taxon>Variovorax</taxon>
    </lineage>
</organism>
<dbReference type="Pfam" id="PF06889">
    <property type="entry name" value="DUF1266"/>
    <property type="match status" value="1"/>
</dbReference>
<dbReference type="EMBL" id="CP045644">
    <property type="protein sequence ID" value="QFZ87493.1"/>
    <property type="molecule type" value="Genomic_DNA"/>
</dbReference>
<gene>
    <name evidence="2" type="ORF">GFK26_05580</name>
</gene>
<reference evidence="2 3" key="1">
    <citation type="submission" date="2019-10" db="EMBL/GenBank/DDBJ databases">
        <title>Complete genome sequence of Variovorax paradoxus 5C-2.</title>
        <authorList>
            <person name="Gogoleva N.E."/>
            <person name="Balkin A.S."/>
        </authorList>
    </citation>
    <scope>NUCLEOTIDE SEQUENCE [LARGE SCALE GENOMIC DNA]</scope>
    <source>
        <strain evidence="2 3">5C-2</strain>
    </source>
</reference>
<dbReference type="Proteomes" id="UP000326780">
    <property type="component" value="Chromosome"/>
</dbReference>
<proteinExistence type="predicted"/>
<dbReference type="AlphaFoldDB" id="A0A5Q0MDW8"/>
<dbReference type="InterPro" id="IPR009677">
    <property type="entry name" value="DUF1266"/>
</dbReference>
<feature type="domain" description="DUF1266" evidence="1">
    <location>
        <begin position="79"/>
        <end position="249"/>
    </location>
</feature>
<evidence type="ECO:0000313" key="3">
    <source>
        <dbReference type="Proteomes" id="UP000326780"/>
    </source>
</evidence>
<accession>A0A5Q0MDW8</accession>
<name>A0A5Q0MDW8_VARPD</name>
<evidence type="ECO:0000259" key="1">
    <source>
        <dbReference type="Pfam" id="PF06889"/>
    </source>
</evidence>
<sequence>MQALLILVLLGLLYLGLRVAWFVVRTALRIVVRGSDTAIGAMEKANADLAVRTAQARADAGKVVPNRRRWALALGDILLLRNGLRCDSDALVLELPAEQRQRLARQVLREMNMAADLPERDIATQMQAALVGWVGGLGRTHANFYEQLAAEGKVRDALAFDCARTAFLVRCIALLGWVPESQAWLVLFLNAQRAQDSFESWEDFGHAYARARLHWLRISSQDGPASSRATLEVQEHLQNTQGNWLTLPWKRYRIFDPQPTPTSIPVPAASA</sequence>
<protein>
    <submittedName>
        <fullName evidence="2">DUF1266 domain-containing protein</fullName>
    </submittedName>
</protein>